<keyword evidence="3" id="KW-1185">Reference proteome</keyword>
<name>A0A420YJD1_9PEZI</name>
<evidence type="ECO:0000313" key="2">
    <source>
        <dbReference type="EMBL" id="RKU48002.1"/>
    </source>
</evidence>
<comment type="caution">
    <text evidence="2">The sequence shown here is derived from an EMBL/GenBank/DDBJ whole genome shotgun (WGS) entry which is preliminary data.</text>
</comment>
<reference evidence="2 3" key="1">
    <citation type="submission" date="2018-08" db="EMBL/GenBank/DDBJ databases">
        <title>Draft genome of the lignicolous fungus Coniochaeta pulveracea.</title>
        <authorList>
            <person name="Borstlap C.J."/>
            <person name="De Witt R.N."/>
            <person name="Botha A."/>
            <person name="Volschenk H."/>
        </authorList>
    </citation>
    <scope>NUCLEOTIDE SEQUENCE [LARGE SCALE GENOMIC DNA]</scope>
    <source>
        <strain evidence="2 3">CAB683</strain>
    </source>
</reference>
<dbReference type="OrthoDB" id="10267139at2759"/>
<sequence>MSDTEQTPVGLPLLLLYSHARTNPISHPDLKYDLRSVSNPPKQIRDKYSGIDKRVQEYMRGHGDFVALVDRAEGEIRALMGLAVSAAKATDAGHLDGADEEGVRYKLVRPATTSTGITGVDGAERVVGDGEEAGSEEEEEEDVDGGEGEDDDEEEEDGDRPRLRVSVFDVRGRHRSVAFVEELKSRDWPDDWEVRVVHRDLAKGRKGSVGGYGNARRNSLGRGFLGQDDDE</sequence>
<accession>A0A420YJD1</accession>
<dbReference type="STRING" id="177199.A0A420YJD1"/>
<evidence type="ECO:0000313" key="3">
    <source>
        <dbReference type="Proteomes" id="UP000275385"/>
    </source>
</evidence>
<protein>
    <submittedName>
        <fullName evidence="2">Uncharacterized protein</fullName>
    </submittedName>
</protein>
<feature type="compositionally biased region" description="Acidic residues" evidence="1">
    <location>
        <begin position="129"/>
        <end position="158"/>
    </location>
</feature>
<proteinExistence type="predicted"/>
<evidence type="ECO:0000256" key="1">
    <source>
        <dbReference type="SAM" id="MobiDB-lite"/>
    </source>
</evidence>
<organism evidence="2 3">
    <name type="scientific">Coniochaeta pulveracea</name>
    <dbReference type="NCBI Taxonomy" id="177199"/>
    <lineage>
        <taxon>Eukaryota</taxon>
        <taxon>Fungi</taxon>
        <taxon>Dikarya</taxon>
        <taxon>Ascomycota</taxon>
        <taxon>Pezizomycotina</taxon>
        <taxon>Sordariomycetes</taxon>
        <taxon>Sordariomycetidae</taxon>
        <taxon>Coniochaetales</taxon>
        <taxon>Coniochaetaceae</taxon>
        <taxon>Coniochaeta</taxon>
    </lineage>
</organism>
<feature type="region of interest" description="Disordered" evidence="1">
    <location>
        <begin position="204"/>
        <end position="231"/>
    </location>
</feature>
<dbReference type="AlphaFoldDB" id="A0A420YJD1"/>
<feature type="region of interest" description="Disordered" evidence="1">
    <location>
        <begin position="114"/>
        <end position="164"/>
    </location>
</feature>
<dbReference type="Proteomes" id="UP000275385">
    <property type="component" value="Unassembled WGS sequence"/>
</dbReference>
<gene>
    <name evidence="2" type="ORF">DL546_006016</name>
</gene>
<dbReference type="EMBL" id="QVQW01000006">
    <property type="protein sequence ID" value="RKU48002.1"/>
    <property type="molecule type" value="Genomic_DNA"/>
</dbReference>